<feature type="transmembrane region" description="Helical" evidence="1">
    <location>
        <begin position="20"/>
        <end position="37"/>
    </location>
</feature>
<feature type="transmembrane region" description="Helical" evidence="1">
    <location>
        <begin position="159"/>
        <end position="183"/>
    </location>
</feature>
<name>A0AA35URY7_9PROT</name>
<comment type="caution">
    <text evidence="2">The sequence shown here is derived from an EMBL/GenBank/DDBJ whole genome shotgun (WGS) entry which is preliminary data.</text>
</comment>
<proteinExistence type="predicted"/>
<dbReference type="InterPro" id="IPR005325">
    <property type="entry name" value="DUF308_memb"/>
</dbReference>
<keyword evidence="3" id="KW-1185">Reference proteome</keyword>
<evidence type="ECO:0000313" key="3">
    <source>
        <dbReference type="Proteomes" id="UP001176960"/>
    </source>
</evidence>
<feature type="transmembrane region" description="Helical" evidence="1">
    <location>
        <begin position="100"/>
        <end position="120"/>
    </location>
</feature>
<feature type="transmembrane region" description="Helical" evidence="1">
    <location>
        <begin position="77"/>
        <end position="94"/>
    </location>
</feature>
<keyword evidence="1" id="KW-1133">Transmembrane helix</keyword>
<evidence type="ECO:0000256" key="1">
    <source>
        <dbReference type="SAM" id="Phobius"/>
    </source>
</evidence>
<dbReference type="PANTHER" id="PTHR34989">
    <property type="entry name" value="PROTEIN HDED"/>
    <property type="match status" value="1"/>
</dbReference>
<sequence length="187" mass="19670">MSEFNSFQPPGPLRTLKPGWLIAIGCLLIVLGVLAWIDAVFTTLASVVLIGVLMVFGGVAQLAQAFAQNQVSSSNKWFMALAGVLYVLGGLLVIEEPVTGSVFVTAFLAGCLIFSGIARAAWASGHRYLSNWWGMLLSAIITLLVGALIFMTLPWSGLWLLGTLIGIELIFAGAAMVGIGTAASRAL</sequence>
<evidence type="ECO:0000313" key="2">
    <source>
        <dbReference type="EMBL" id="CAI9121072.1"/>
    </source>
</evidence>
<accession>A0AA35URY7</accession>
<dbReference type="GO" id="GO:0005886">
    <property type="term" value="C:plasma membrane"/>
    <property type="evidence" value="ECO:0007669"/>
    <property type="project" value="TreeGrafter"/>
</dbReference>
<feature type="transmembrane region" description="Helical" evidence="1">
    <location>
        <begin position="43"/>
        <end position="65"/>
    </location>
</feature>
<protein>
    <submittedName>
        <fullName evidence="2">HdeD family acid-resistance protein</fullName>
    </submittedName>
</protein>
<keyword evidence="1" id="KW-0812">Transmembrane</keyword>
<dbReference type="Pfam" id="PF03729">
    <property type="entry name" value="DUF308"/>
    <property type="match status" value="1"/>
</dbReference>
<organism evidence="2 3">
    <name type="scientific">Brytella acorum</name>
    <dbReference type="NCBI Taxonomy" id="2959299"/>
    <lineage>
        <taxon>Bacteria</taxon>
        <taxon>Pseudomonadati</taxon>
        <taxon>Pseudomonadota</taxon>
        <taxon>Alphaproteobacteria</taxon>
        <taxon>Acetobacterales</taxon>
        <taxon>Acetobacteraceae</taxon>
        <taxon>Brytella</taxon>
    </lineage>
</organism>
<dbReference type="AlphaFoldDB" id="A0AA35URY7"/>
<feature type="transmembrane region" description="Helical" evidence="1">
    <location>
        <begin position="132"/>
        <end position="153"/>
    </location>
</feature>
<reference evidence="2" key="1">
    <citation type="submission" date="2023-03" db="EMBL/GenBank/DDBJ databases">
        <authorList>
            <person name="Cleenwerck I."/>
        </authorList>
    </citation>
    <scope>NUCLEOTIDE SEQUENCE</scope>
    <source>
        <strain evidence="2">LMG 32879</strain>
    </source>
</reference>
<dbReference type="PANTHER" id="PTHR34989:SF1">
    <property type="entry name" value="PROTEIN HDED"/>
    <property type="match status" value="1"/>
</dbReference>
<keyword evidence="1" id="KW-0472">Membrane</keyword>
<dbReference type="InterPro" id="IPR052712">
    <property type="entry name" value="Acid_resist_chaperone_HdeD"/>
</dbReference>
<dbReference type="Proteomes" id="UP001176960">
    <property type="component" value="Unassembled WGS sequence"/>
</dbReference>
<dbReference type="EMBL" id="CATKSH010000010">
    <property type="protein sequence ID" value="CAI9121072.1"/>
    <property type="molecule type" value="Genomic_DNA"/>
</dbReference>
<gene>
    <name evidence="2" type="ORF">LMG32879_001917</name>
</gene>
<dbReference type="RefSeq" id="WP_289842134.1">
    <property type="nucleotide sequence ID" value="NZ_CATKSH010000010.1"/>
</dbReference>